<evidence type="ECO:0000313" key="2">
    <source>
        <dbReference type="EMBL" id="JAP08014.1"/>
    </source>
</evidence>
<name>A0A0V0GJ09_SOLCH</name>
<reference evidence="2" key="1">
    <citation type="submission" date="2015-12" db="EMBL/GenBank/DDBJ databases">
        <title>Gene expression during late stages of embryo sac development: a critical building block for successful pollen-pistil interactions.</title>
        <authorList>
            <person name="Liu Y."/>
            <person name="Joly V."/>
            <person name="Sabar M."/>
            <person name="Matton D.P."/>
        </authorList>
    </citation>
    <scope>NUCLEOTIDE SEQUENCE</scope>
</reference>
<sequence>MGFTKFSLQSVLLFCLVLFSLLALHHCDEGIGDEGMNVEVEDKIDLCLQIPGQPGKWCCATATKACYPSLAACEAKCH</sequence>
<proteinExistence type="predicted"/>
<dbReference type="EMBL" id="GEDG01037635">
    <property type="protein sequence ID" value="JAP08014.1"/>
    <property type="molecule type" value="Transcribed_RNA"/>
</dbReference>
<accession>A0A0V0GJ09</accession>
<feature type="chain" id="PRO_5006865364" evidence="1">
    <location>
        <begin position="28"/>
        <end position="78"/>
    </location>
</feature>
<keyword evidence="1" id="KW-0732">Signal</keyword>
<evidence type="ECO:0000256" key="1">
    <source>
        <dbReference type="SAM" id="SignalP"/>
    </source>
</evidence>
<organism evidence="2">
    <name type="scientific">Solanum chacoense</name>
    <name type="common">Chaco potato</name>
    <dbReference type="NCBI Taxonomy" id="4108"/>
    <lineage>
        <taxon>Eukaryota</taxon>
        <taxon>Viridiplantae</taxon>
        <taxon>Streptophyta</taxon>
        <taxon>Embryophyta</taxon>
        <taxon>Tracheophyta</taxon>
        <taxon>Spermatophyta</taxon>
        <taxon>Magnoliopsida</taxon>
        <taxon>eudicotyledons</taxon>
        <taxon>Gunneridae</taxon>
        <taxon>Pentapetalae</taxon>
        <taxon>asterids</taxon>
        <taxon>lamiids</taxon>
        <taxon>Solanales</taxon>
        <taxon>Solanaceae</taxon>
        <taxon>Solanoideae</taxon>
        <taxon>Solaneae</taxon>
        <taxon>Solanum</taxon>
    </lineage>
</organism>
<dbReference type="AlphaFoldDB" id="A0A0V0GJ09"/>
<protein>
    <submittedName>
        <fullName evidence="2">Putative ovule protein</fullName>
    </submittedName>
</protein>
<feature type="signal peptide" evidence="1">
    <location>
        <begin position="1"/>
        <end position="27"/>
    </location>
</feature>